<reference evidence="1 2" key="1">
    <citation type="submission" date="2014-04" db="EMBL/GenBank/DDBJ databases">
        <authorList>
            <consortium name="DOE Joint Genome Institute"/>
            <person name="Kuo A."/>
            <person name="Gay G."/>
            <person name="Dore J."/>
            <person name="Kohler A."/>
            <person name="Nagy L.G."/>
            <person name="Floudas D."/>
            <person name="Copeland A."/>
            <person name="Barry K.W."/>
            <person name="Cichocki N."/>
            <person name="Veneault-Fourrey C."/>
            <person name="LaButti K."/>
            <person name="Lindquist E.A."/>
            <person name="Lipzen A."/>
            <person name="Lundell T."/>
            <person name="Morin E."/>
            <person name="Murat C."/>
            <person name="Sun H."/>
            <person name="Tunlid A."/>
            <person name="Henrissat B."/>
            <person name="Grigoriev I.V."/>
            <person name="Hibbett D.S."/>
            <person name="Martin F."/>
            <person name="Nordberg H.P."/>
            <person name="Cantor M.N."/>
            <person name="Hua S.X."/>
        </authorList>
    </citation>
    <scope>NUCLEOTIDE SEQUENCE [LARGE SCALE GENOMIC DNA]</scope>
    <source>
        <strain evidence="2">h7</strain>
    </source>
</reference>
<keyword evidence="2" id="KW-1185">Reference proteome</keyword>
<evidence type="ECO:0000313" key="2">
    <source>
        <dbReference type="Proteomes" id="UP000053424"/>
    </source>
</evidence>
<dbReference type="AlphaFoldDB" id="A0A0C2YZG4"/>
<dbReference type="HOGENOM" id="CLU_2333851_0_0_1"/>
<proteinExistence type="predicted"/>
<dbReference type="EMBL" id="KN831771">
    <property type="protein sequence ID" value="KIM46367.1"/>
    <property type="molecule type" value="Genomic_DNA"/>
</dbReference>
<accession>A0A0C2YZG4</accession>
<name>A0A0C2YZG4_HEBCY</name>
<protein>
    <submittedName>
        <fullName evidence="1">Uncharacterized protein</fullName>
    </submittedName>
</protein>
<dbReference type="Proteomes" id="UP000053424">
    <property type="component" value="Unassembled WGS sequence"/>
</dbReference>
<reference evidence="2" key="2">
    <citation type="submission" date="2015-01" db="EMBL/GenBank/DDBJ databases">
        <title>Evolutionary Origins and Diversification of the Mycorrhizal Mutualists.</title>
        <authorList>
            <consortium name="DOE Joint Genome Institute"/>
            <consortium name="Mycorrhizal Genomics Consortium"/>
            <person name="Kohler A."/>
            <person name="Kuo A."/>
            <person name="Nagy L.G."/>
            <person name="Floudas D."/>
            <person name="Copeland A."/>
            <person name="Barry K.W."/>
            <person name="Cichocki N."/>
            <person name="Veneault-Fourrey C."/>
            <person name="LaButti K."/>
            <person name="Lindquist E.A."/>
            <person name="Lipzen A."/>
            <person name="Lundell T."/>
            <person name="Morin E."/>
            <person name="Murat C."/>
            <person name="Riley R."/>
            <person name="Ohm R."/>
            <person name="Sun H."/>
            <person name="Tunlid A."/>
            <person name="Henrissat B."/>
            <person name="Grigoriev I.V."/>
            <person name="Hibbett D.S."/>
            <person name="Martin F."/>
        </authorList>
    </citation>
    <scope>NUCLEOTIDE SEQUENCE [LARGE SCALE GENOMIC DNA]</scope>
    <source>
        <strain evidence="2">h7</strain>
    </source>
</reference>
<gene>
    <name evidence="1" type="ORF">M413DRAFT_312544</name>
</gene>
<organism evidence="1 2">
    <name type="scientific">Hebeloma cylindrosporum</name>
    <dbReference type="NCBI Taxonomy" id="76867"/>
    <lineage>
        <taxon>Eukaryota</taxon>
        <taxon>Fungi</taxon>
        <taxon>Dikarya</taxon>
        <taxon>Basidiomycota</taxon>
        <taxon>Agaricomycotina</taxon>
        <taxon>Agaricomycetes</taxon>
        <taxon>Agaricomycetidae</taxon>
        <taxon>Agaricales</taxon>
        <taxon>Agaricineae</taxon>
        <taxon>Hymenogastraceae</taxon>
        <taxon>Hebeloma</taxon>
    </lineage>
</organism>
<evidence type="ECO:0000313" key="1">
    <source>
        <dbReference type="EMBL" id="KIM46367.1"/>
    </source>
</evidence>
<sequence>MPLVAKAVLHVLKDWRASYSFRDVLFLRPNITRQTPLVPLRDISLTGFAKRGSDGRQSSWLRIQVALGKRGRGMEVLSFKYEIRVSCIGFRYSGSASL</sequence>